<dbReference type="EMBL" id="LN890959">
    <property type="protein sequence ID" value="CUS14433.1"/>
    <property type="molecule type" value="Genomic_DNA"/>
</dbReference>
<organism evidence="2 3">
    <name type="scientific">Tuber aestivum</name>
    <name type="common">summer truffle</name>
    <dbReference type="NCBI Taxonomy" id="59557"/>
    <lineage>
        <taxon>Eukaryota</taxon>
        <taxon>Fungi</taxon>
        <taxon>Dikarya</taxon>
        <taxon>Ascomycota</taxon>
        <taxon>Pezizomycotina</taxon>
        <taxon>Pezizomycetes</taxon>
        <taxon>Pezizales</taxon>
        <taxon>Tuberaceae</taxon>
        <taxon>Tuber</taxon>
    </lineage>
</organism>
<keyword evidence="1" id="KW-0812">Transmembrane</keyword>
<keyword evidence="1" id="KW-1133">Transmembrane helix</keyword>
<dbReference type="Proteomes" id="UP001412239">
    <property type="component" value="Unassembled WGS sequence"/>
</dbReference>
<dbReference type="AlphaFoldDB" id="A0A292Q6P4"/>
<reference evidence="2" key="1">
    <citation type="submission" date="2015-10" db="EMBL/GenBank/DDBJ databases">
        <authorList>
            <person name="Regsiter A."/>
            <person name="william w."/>
        </authorList>
    </citation>
    <scope>NUCLEOTIDE SEQUENCE</scope>
    <source>
        <strain evidence="2">Montdore</strain>
    </source>
</reference>
<protein>
    <submittedName>
        <fullName evidence="2">Uncharacterized protein</fullName>
    </submittedName>
</protein>
<keyword evidence="1" id="KW-0472">Membrane</keyword>
<evidence type="ECO:0000313" key="3">
    <source>
        <dbReference type="Proteomes" id="UP001412239"/>
    </source>
</evidence>
<gene>
    <name evidence="2" type="ORF">GSTUAT00001484001</name>
</gene>
<keyword evidence="3" id="KW-1185">Reference proteome</keyword>
<evidence type="ECO:0000256" key="1">
    <source>
        <dbReference type="SAM" id="Phobius"/>
    </source>
</evidence>
<feature type="transmembrane region" description="Helical" evidence="1">
    <location>
        <begin position="37"/>
        <end position="55"/>
    </location>
</feature>
<accession>A0A292Q6P4</accession>
<name>A0A292Q6P4_9PEZI</name>
<sequence>MPSSQNFAVKTLISRFDKSDNLEKEERDTDGVRLVEVLAIIIAALTLLAAMIPLFRRSRLHRWVSSLLISPFTRPYNPAQKPLGIPIPDPEAAVVTTTEDSRATPVAELPLPGPVLIYNDCSNTYFVDTLSYTLLYDCGGITGEDGRVRQVEEPLRPRRPEPAIARRFS</sequence>
<proteinExistence type="predicted"/>
<evidence type="ECO:0000313" key="2">
    <source>
        <dbReference type="EMBL" id="CUS14433.1"/>
    </source>
</evidence>